<sequence length="229" mass="25915">MDLFNQLSFWSCDPYFRNVQEARLEVNIDTALVRRQLQQQWVSDDNAINATNNTQHQAVNNDLNETAVGGATAGRRFLMHDNKQDRLPFEALQRSLISNSSSCICPSEGNRIDEFSKDDFLDYFNDLIVQLQEGGSLETVTGVGKIQEGQDVDCSGELKTFTTTVFVDVTANLDEIGEDEKLLLEETFKSSYNGLTFSVCDSYFRTVADASLEEQDVTSWYNGRRLQEM</sequence>
<name>A0A9N8HV84_9STRA</name>
<dbReference type="AlphaFoldDB" id="A0A9N8HV84"/>
<feature type="non-terminal residue" evidence="1">
    <location>
        <position position="1"/>
    </location>
</feature>
<evidence type="ECO:0000313" key="1">
    <source>
        <dbReference type="EMBL" id="CAB9526000.1"/>
    </source>
</evidence>
<organism evidence="1 2">
    <name type="scientific">Seminavis robusta</name>
    <dbReference type="NCBI Taxonomy" id="568900"/>
    <lineage>
        <taxon>Eukaryota</taxon>
        <taxon>Sar</taxon>
        <taxon>Stramenopiles</taxon>
        <taxon>Ochrophyta</taxon>
        <taxon>Bacillariophyta</taxon>
        <taxon>Bacillariophyceae</taxon>
        <taxon>Bacillariophycidae</taxon>
        <taxon>Naviculales</taxon>
        <taxon>Naviculaceae</taxon>
        <taxon>Seminavis</taxon>
    </lineage>
</organism>
<reference evidence="1" key="1">
    <citation type="submission" date="2020-06" db="EMBL/GenBank/DDBJ databases">
        <authorList>
            <consortium name="Plant Systems Biology data submission"/>
        </authorList>
    </citation>
    <scope>NUCLEOTIDE SEQUENCE</scope>
    <source>
        <strain evidence="1">D6</strain>
    </source>
</reference>
<evidence type="ECO:0000313" key="2">
    <source>
        <dbReference type="Proteomes" id="UP001153069"/>
    </source>
</evidence>
<dbReference type="Proteomes" id="UP001153069">
    <property type="component" value="Unassembled WGS sequence"/>
</dbReference>
<accession>A0A9N8HV84</accession>
<keyword evidence="2" id="KW-1185">Reference proteome</keyword>
<protein>
    <submittedName>
        <fullName evidence="1">Uncharacterized protein</fullName>
    </submittedName>
</protein>
<dbReference type="EMBL" id="CAICTM010001760">
    <property type="protein sequence ID" value="CAB9526000.1"/>
    <property type="molecule type" value="Genomic_DNA"/>
</dbReference>
<comment type="caution">
    <text evidence="1">The sequence shown here is derived from an EMBL/GenBank/DDBJ whole genome shotgun (WGS) entry which is preliminary data.</text>
</comment>
<gene>
    <name evidence="1" type="ORF">SEMRO_1762_G295950.1</name>
</gene>
<proteinExistence type="predicted"/>